<dbReference type="OrthoDB" id="410405at2759"/>
<sequence length="302" mass="34745">MAALKLSLLLLAPALAVRSENEQELLDAPSGNLDVLVQPSHPGLANLAYFARKPECQRELWGLMEALVHEHPNEKEVFAIFHLRDRRKSPTSPAWLEALARPEHKKEDSMLWAGFWDGQGSEENRTTKEALRSFAKQLHMQIVHPNTRLGRIVADQNDLQNCSGEHIRPVDRFWHSASIAFVQNMYRRKQRSLVVLINKSLKKTDPRNLHETVLYQYEIPAIRENAVISVKHGNAWWPHILLVDLHGDCRDLKKTFTLKLQEEENALMRRLVRKKPVDCIECGESCKLDQQLAKKVQKRLGS</sequence>
<accession>A0A812UCG2</accession>
<name>A0A812UCG2_SYMPI</name>
<evidence type="ECO:0000313" key="3">
    <source>
        <dbReference type="Proteomes" id="UP000649617"/>
    </source>
</evidence>
<reference evidence="2" key="1">
    <citation type="submission" date="2021-02" db="EMBL/GenBank/DDBJ databases">
        <authorList>
            <person name="Dougan E. K."/>
            <person name="Rhodes N."/>
            <person name="Thang M."/>
            <person name="Chan C."/>
        </authorList>
    </citation>
    <scope>NUCLEOTIDE SEQUENCE</scope>
</reference>
<dbReference type="EMBL" id="CAJNIZ010036224">
    <property type="protein sequence ID" value="CAE7564212.1"/>
    <property type="molecule type" value="Genomic_DNA"/>
</dbReference>
<protein>
    <submittedName>
        <fullName evidence="2">Uncharacterized protein</fullName>
    </submittedName>
</protein>
<proteinExistence type="predicted"/>
<feature type="chain" id="PRO_5032810493" evidence="1">
    <location>
        <begin position="17"/>
        <end position="302"/>
    </location>
</feature>
<dbReference type="Proteomes" id="UP000649617">
    <property type="component" value="Unassembled WGS sequence"/>
</dbReference>
<comment type="caution">
    <text evidence="2">The sequence shown here is derived from an EMBL/GenBank/DDBJ whole genome shotgun (WGS) entry which is preliminary data.</text>
</comment>
<organism evidence="2 3">
    <name type="scientific">Symbiodinium pilosum</name>
    <name type="common">Dinoflagellate</name>
    <dbReference type="NCBI Taxonomy" id="2952"/>
    <lineage>
        <taxon>Eukaryota</taxon>
        <taxon>Sar</taxon>
        <taxon>Alveolata</taxon>
        <taxon>Dinophyceae</taxon>
        <taxon>Suessiales</taxon>
        <taxon>Symbiodiniaceae</taxon>
        <taxon>Symbiodinium</taxon>
    </lineage>
</organism>
<dbReference type="AlphaFoldDB" id="A0A812UCG2"/>
<keyword evidence="1" id="KW-0732">Signal</keyword>
<feature type="signal peptide" evidence="1">
    <location>
        <begin position="1"/>
        <end position="16"/>
    </location>
</feature>
<keyword evidence="3" id="KW-1185">Reference proteome</keyword>
<evidence type="ECO:0000256" key="1">
    <source>
        <dbReference type="SAM" id="SignalP"/>
    </source>
</evidence>
<evidence type="ECO:0000313" key="2">
    <source>
        <dbReference type="EMBL" id="CAE7564212.1"/>
    </source>
</evidence>
<gene>
    <name evidence="2" type="ORF">SPIL2461_LOCUS15117</name>
</gene>